<dbReference type="EMBL" id="AYYI01000044">
    <property type="protein sequence ID" value="KRM97194.1"/>
    <property type="molecule type" value="Genomic_DNA"/>
</dbReference>
<protein>
    <submittedName>
        <fullName evidence="1">Uncharacterized protein</fullName>
    </submittedName>
</protein>
<accession>A0A0R2D1E3</accession>
<gene>
    <name evidence="1" type="ORF">FC24_GL001642</name>
</gene>
<name>A0A0R2D1E3_9LACO</name>
<reference evidence="1 2" key="1">
    <citation type="journal article" date="2015" name="Genome Announc.">
        <title>Expanding the biotechnology potential of lactobacilli through comparative genomics of 213 strains and associated genera.</title>
        <authorList>
            <person name="Sun Z."/>
            <person name="Harris H.M."/>
            <person name="McCann A."/>
            <person name="Guo C."/>
            <person name="Argimon S."/>
            <person name="Zhang W."/>
            <person name="Yang X."/>
            <person name="Jeffery I.B."/>
            <person name="Cooney J.C."/>
            <person name="Kagawa T.F."/>
            <person name="Liu W."/>
            <person name="Song Y."/>
            <person name="Salvetti E."/>
            <person name="Wrobel A."/>
            <person name="Rasinkangas P."/>
            <person name="Parkhill J."/>
            <person name="Rea M.C."/>
            <person name="O'Sullivan O."/>
            <person name="Ritari J."/>
            <person name="Douillard F.P."/>
            <person name="Paul Ross R."/>
            <person name="Yang R."/>
            <person name="Briner A.E."/>
            <person name="Felis G.E."/>
            <person name="de Vos W.M."/>
            <person name="Barrangou R."/>
            <person name="Klaenhammer T.R."/>
            <person name="Caufield P.W."/>
            <person name="Cui Y."/>
            <person name="Zhang H."/>
            <person name="O'Toole P.W."/>
        </authorList>
    </citation>
    <scope>NUCLEOTIDE SEQUENCE [LARGE SCALE GENOMIC DNA]</scope>
    <source>
        <strain evidence="1 2">DSM 20253</strain>
    </source>
</reference>
<organism evidence="1 2">
    <name type="scientific">Loigolactobacillus rennini DSM 20253</name>
    <dbReference type="NCBI Taxonomy" id="1423796"/>
    <lineage>
        <taxon>Bacteria</taxon>
        <taxon>Bacillati</taxon>
        <taxon>Bacillota</taxon>
        <taxon>Bacilli</taxon>
        <taxon>Lactobacillales</taxon>
        <taxon>Lactobacillaceae</taxon>
        <taxon>Loigolactobacillus</taxon>
    </lineage>
</organism>
<dbReference type="Proteomes" id="UP000051638">
    <property type="component" value="Unassembled WGS sequence"/>
</dbReference>
<proteinExistence type="predicted"/>
<dbReference type="RefSeq" id="WP_057874186.1">
    <property type="nucleotide sequence ID" value="NZ_AYYI01000044.1"/>
</dbReference>
<sequence length="132" mass="15132">MEKYQINFKNKIRANTVTIGYTAVQTALNGQRQILFSGETVFNRQATPPLLLQSGEVALRAIEQVILSLKRQYQLVKVSFAQPQNTDILNVPKRQVFTRYLMDKQLLYSVPTHVVDGETVVDTKFEQEFRIG</sequence>
<evidence type="ECO:0000313" key="1">
    <source>
        <dbReference type="EMBL" id="KRM97194.1"/>
    </source>
</evidence>
<keyword evidence="2" id="KW-1185">Reference proteome</keyword>
<dbReference type="OrthoDB" id="2294834at2"/>
<dbReference type="AlphaFoldDB" id="A0A0R2D1E3"/>
<comment type="caution">
    <text evidence="1">The sequence shown here is derived from an EMBL/GenBank/DDBJ whole genome shotgun (WGS) entry which is preliminary data.</text>
</comment>
<evidence type="ECO:0000313" key="2">
    <source>
        <dbReference type="Proteomes" id="UP000051638"/>
    </source>
</evidence>
<dbReference type="PATRIC" id="fig|1423796.3.peg.1669"/>